<organism evidence="1 2">
    <name type="scientific">Aerosakkonema funiforme FACHB-1375</name>
    <dbReference type="NCBI Taxonomy" id="2949571"/>
    <lineage>
        <taxon>Bacteria</taxon>
        <taxon>Bacillati</taxon>
        <taxon>Cyanobacteriota</taxon>
        <taxon>Cyanophyceae</taxon>
        <taxon>Oscillatoriophycideae</taxon>
        <taxon>Aerosakkonematales</taxon>
        <taxon>Aerosakkonemataceae</taxon>
        <taxon>Aerosakkonema</taxon>
    </lineage>
</organism>
<reference evidence="1" key="2">
    <citation type="submission" date="2020-08" db="EMBL/GenBank/DDBJ databases">
        <authorList>
            <person name="Chen M."/>
            <person name="Teng W."/>
            <person name="Zhao L."/>
            <person name="Hu C."/>
            <person name="Zhou Y."/>
            <person name="Han B."/>
            <person name="Song L."/>
            <person name="Shu W."/>
        </authorList>
    </citation>
    <scope>NUCLEOTIDE SEQUENCE</scope>
    <source>
        <strain evidence="1">FACHB-1375</strain>
    </source>
</reference>
<gene>
    <name evidence="1" type="ORF">H6G03_00455</name>
</gene>
<dbReference type="GO" id="GO:0016301">
    <property type="term" value="F:kinase activity"/>
    <property type="evidence" value="ECO:0007669"/>
    <property type="project" value="UniProtKB-KW"/>
</dbReference>
<comment type="caution">
    <text evidence="1">The sequence shown here is derived from an EMBL/GenBank/DDBJ whole genome shotgun (WGS) entry which is preliminary data.</text>
</comment>
<sequence length="125" mass="14197">MPTSCHIVVEGNPVIVYASRNGTPNKVLLILEPFLEKFWQERETCGEYCDTPECLVAQIVVRFGYEICEDDFSNLRVGVNYDPNVEYIYSIGLDRSLNVWVPEADYRSNPTLGLKGCRQLATQVC</sequence>
<evidence type="ECO:0000313" key="2">
    <source>
        <dbReference type="Proteomes" id="UP000641646"/>
    </source>
</evidence>
<keyword evidence="2" id="KW-1185">Reference proteome</keyword>
<dbReference type="Proteomes" id="UP000641646">
    <property type="component" value="Unassembled WGS sequence"/>
</dbReference>
<dbReference type="RefSeq" id="WP_190460947.1">
    <property type="nucleotide sequence ID" value="NZ_JACJPW010000001.1"/>
</dbReference>
<keyword evidence="1" id="KW-0808">Transferase</keyword>
<accession>A0A926VA47</accession>
<protein>
    <submittedName>
        <fullName evidence="1">Histidine kinase</fullName>
    </submittedName>
</protein>
<name>A0A926VA47_9CYAN</name>
<reference evidence="1" key="1">
    <citation type="journal article" date="2015" name="ISME J.">
        <title>Draft Genome Sequence of Streptomyces incarnatus NRRL8089, which Produces the Nucleoside Antibiotic Sinefungin.</title>
        <authorList>
            <person name="Oshima K."/>
            <person name="Hattori M."/>
            <person name="Shimizu H."/>
            <person name="Fukuda K."/>
            <person name="Nemoto M."/>
            <person name="Inagaki K."/>
            <person name="Tamura T."/>
        </authorList>
    </citation>
    <scope>NUCLEOTIDE SEQUENCE</scope>
    <source>
        <strain evidence="1">FACHB-1375</strain>
    </source>
</reference>
<keyword evidence="1" id="KW-0418">Kinase</keyword>
<dbReference type="AlphaFoldDB" id="A0A926VA47"/>
<proteinExistence type="predicted"/>
<evidence type="ECO:0000313" key="1">
    <source>
        <dbReference type="EMBL" id="MBD2179598.1"/>
    </source>
</evidence>
<dbReference type="EMBL" id="JACJPW010000001">
    <property type="protein sequence ID" value="MBD2179598.1"/>
    <property type="molecule type" value="Genomic_DNA"/>
</dbReference>